<dbReference type="PANTHER" id="PTHR43531">
    <property type="entry name" value="PROTEIN ICFG"/>
    <property type="match status" value="1"/>
</dbReference>
<dbReference type="FunFam" id="1.10.287.950:FF:000001">
    <property type="entry name" value="Methyl-accepting chemotaxis sensory transducer"/>
    <property type="match status" value="1"/>
</dbReference>
<dbReference type="InterPro" id="IPR051310">
    <property type="entry name" value="MCP_chemotaxis"/>
</dbReference>
<dbReference type="PROSITE" id="PS50112">
    <property type="entry name" value="PAS"/>
    <property type="match status" value="2"/>
</dbReference>
<comment type="caution">
    <text evidence="10">The sequence shown here is derived from an EMBL/GenBank/DDBJ whole genome shotgun (WGS) entry which is preliminary data.</text>
</comment>
<keyword evidence="4" id="KW-0807">Transducer</keyword>
<dbReference type="EMBL" id="MKIO01000031">
    <property type="protein sequence ID" value="OLP54980.1"/>
    <property type="molecule type" value="Genomic_DNA"/>
</dbReference>
<protein>
    <submittedName>
        <fullName evidence="10">Chemotaxis protein</fullName>
    </submittedName>
</protein>
<comment type="similarity">
    <text evidence="3">Belongs to the methyl-accepting chemotaxis (MCP) protein family.</text>
</comment>
<dbReference type="Gene3D" id="3.30.450.20">
    <property type="entry name" value="PAS domain"/>
    <property type="match status" value="2"/>
</dbReference>
<dbReference type="Proteomes" id="UP000186143">
    <property type="component" value="Unassembled WGS sequence"/>
</dbReference>
<evidence type="ECO:0000259" key="8">
    <source>
        <dbReference type="PROSITE" id="PS50113"/>
    </source>
</evidence>
<evidence type="ECO:0000313" key="10">
    <source>
        <dbReference type="EMBL" id="OLP54980.1"/>
    </source>
</evidence>
<dbReference type="PROSITE" id="PS50885">
    <property type="entry name" value="HAMP"/>
    <property type="match status" value="1"/>
</dbReference>
<dbReference type="InterPro" id="IPR013655">
    <property type="entry name" value="PAS_fold_3"/>
</dbReference>
<dbReference type="PROSITE" id="PS50113">
    <property type="entry name" value="PAC"/>
    <property type="match status" value="1"/>
</dbReference>
<evidence type="ECO:0000259" key="6">
    <source>
        <dbReference type="PROSITE" id="PS50111"/>
    </source>
</evidence>
<reference evidence="10 11" key="1">
    <citation type="submission" date="2016-09" db="EMBL/GenBank/DDBJ databases">
        <title>Rhizobium sp. nov., a novel species isolated from the rice rhizosphere.</title>
        <authorList>
            <person name="Zhao J."/>
            <person name="Zhang X."/>
        </authorList>
    </citation>
    <scope>NUCLEOTIDE SEQUENCE [LARGE SCALE GENOMIC DNA]</scope>
    <source>
        <strain evidence="10 11">MH17</strain>
    </source>
</reference>
<dbReference type="SUPFAM" id="SSF55785">
    <property type="entry name" value="PYP-like sensor domain (PAS domain)"/>
    <property type="match status" value="2"/>
</dbReference>
<evidence type="ECO:0000256" key="5">
    <source>
        <dbReference type="SAM" id="Coils"/>
    </source>
</evidence>
<evidence type="ECO:0000256" key="1">
    <source>
        <dbReference type="ARBA" id="ARBA00004370"/>
    </source>
</evidence>
<evidence type="ECO:0000313" key="11">
    <source>
        <dbReference type="Proteomes" id="UP000186143"/>
    </source>
</evidence>
<dbReference type="Gene3D" id="1.10.287.950">
    <property type="entry name" value="Methyl-accepting chemotaxis protein"/>
    <property type="match status" value="1"/>
</dbReference>
<dbReference type="GO" id="GO:0006935">
    <property type="term" value="P:chemotaxis"/>
    <property type="evidence" value="ECO:0007669"/>
    <property type="project" value="UniProtKB-KW"/>
</dbReference>
<dbReference type="STRING" id="1672749.BJF92_13395"/>
<evidence type="ECO:0000256" key="4">
    <source>
        <dbReference type="PROSITE-ProRule" id="PRU00284"/>
    </source>
</evidence>
<dbReference type="SMART" id="SM00086">
    <property type="entry name" value="PAC"/>
    <property type="match status" value="2"/>
</dbReference>
<organism evidence="10 11">
    <name type="scientific">Xaviernesmea rhizosphaerae</name>
    <dbReference type="NCBI Taxonomy" id="1672749"/>
    <lineage>
        <taxon>Bacteria</taxon>
        <taxon>Pseudomonadati</taxon>
        <taxon>Pseudomonadota</taxon>
        <taxon>Alphaproteobacteria</taxon>
        <taxon>Hyphomicrobiales</taxon>
        <taxon>Rhizobiaceae</taxon>
        <taxon>Rhizobium/Agrobacterium group</taxon>
        <taxon>Xaviernesmea</taxon>
    </lineage>
</organism>
<dbReference type="SMART" id="SM00283">
    <property type="entry name" value="MA"/>
    <property type="match status" value="1"/>
</dbReference>
<feature type="coiled-coil region" evidence="5">
    <location>
        <begin position="265"/>
        <end position="328"/>
    </location>
</feature>
<dbReference type="PROSITE" id="PS50111">
    <property type="entry name" value="CHEMOTAXIS_TRANSDUC_2"/>
    <property type="match status" value="1"/>
</dbReference>
<dbReference type="CDD" id="cd11386">
    <property type="entry name" value="MCP_signal"/>
    <property type="match status" value="1"/>
</dbReference>
<name>A0A1Q9AIJ1_9HYPH</name>
<dbReference type="InterPro" id="IPR035965">
    <property type="entry name" value="PAS-like_dom_sf"/>
</dbReference>
<sequence>MAALDLSMAIIEFDADGTILKANANFCSLMGYTPAEIVGQHHRMFLDPSYAASPAYAEFWAKLRGGQFDCDQFRRIGKGGREIYIRGNYNPIKGAGGKVVKIVKVANDVTAATLTAIDSRASVAAISRAQAVIEFALDGTVVDINDNFLKTMGYERSEVVGRHHRMFLEPSYAASEDYKQFWAKLMAGEYIASEFRRIGKGGRTVHIQASYNPVFDPEGRIVKVVKFATDVSCRVNNVERLSASLHELAAGDLNGRIDTAFIPELEKLRTDFNAASERLKAAMLTVADNAQVISGNSNEIRHSADDLARRTEQQAASVEETAAALEEITTVVADSSRRAEGAGTLVARTTAHAERSGETVREAIDAMDQIETSAREISNIIGVIDQIAFQTNLLALNAGVEAARAGEAGKGFAVVAQEVRELAQRSATAAKEIKALISASSAHVANGVALVSKAGLALQEISGSVGEIRGDVDAIVKAMREQSLALGNINQSVNTVDQSTQKNAAMVEEQTAASHSLAQQAEALFALLAQFRLGEAAPAAAPAQPAPRAPAPVRMAATAASVKARPAPMRAAAPRRAAASAAAVAQDNWEEF</sequence>
<dbReference type="RefSeq" id="WP_075635542.1">
    <property type="nucleotide sequence ID" value="NZ_MKIO01000031.1"/>
</dbReference>
<evidence type="ECO:0000259" key="7">
    <source>
        <dbReference type="PROSITE" id="PS50112"/>
    </source>
</evidence>
<feature type="domain" description="PAC" evidence="8">
    <location>
        <begin position="191"/>
        <end position="243"/>
    </location>
</feature>
<dbReference type="InterPro" id="IPR004089">
    <property type="entry name" value="MCPsignal_dom"/>
</dbReference>
<dbReference type="SMART" id="SM00091">
    <property type="entry name" value="PAS"/>
    <property type="match status" value="2"/>
</dbReference>
<dbReference type="InterPro" id="IPR003660">
    <property type="entry name" value="HAMP_dom"/>
</dbReference>
<dbReference type="InterPro" id="IPR001610">
    <property type="entry name" value="PAC"/>
</dbReference>
<dbReference type="InterPro" id="IPR000700">
    <property type="entry name" value="PAS-assoc_C"/>
</dbReference>
<dbReference type="GO" id="GO:0016020">
    <property type="term" value="C:membrane"/>
    <property type="evidence" value="ECO:0007669"/>
    <property type="project" value="UniProtKB-SubCell"/>
</dbReference>
<dbReference type="InterPro" id="IPR000014">
    <property type="entry name" value="PAS"/>
</dbReference>
<evidence type="ECO:0000259" key="9">
    <source>
        <dbReference type="PROSITE" id="PS50885"/>
    </source>
</evidence>
<feature type="domain" description="HAMP" evidence="9">
    <location>
        <begin position="238"/>
        <end position="284"/>
    </location>
</feature>
<feature type="domain" description="Methyl-accepting transducer" evidence="6">
    <location>
        <begin position="289"/>
        <end position="518"/>
    </location>
</feature>
<gene>
    <name evidence="10" type="ORF">BJF92_13395</name>
</gene>
<dbReference type="PANTHER" id="PTHR43531:SF11">
    <property type="entry name" value="METHYL-ACCEPTING CHEMOTAXIS PROTEIN 3"/>
    <property type="match status" value="1"/>
</dbReference>
<proteinExistence type="inferred from homology"/>
<dbReference type="AlphaFoldDB" id="A0A1Q9AIJ1"/>
<keyword evidence="2" id="KW-0145">Chemotaxis</keyword>
<feature type="domain" description="PAS" evidence="7">
    <location>
        <begin position="1"/>
        <end position="49"/>
    </location>
</feature>
<feature type="domain" description="PAS" evidence="7">
    <location>
        <begin position="138"/>
        <end position="171"/>
    </location>
</feature>
<dbReference type="GO" id="GO:0007165">
    <property type="term" value="P:signal transduction"/>
    <property type="evidence" value="ECO:0007669"/>
    <property type="project" value="UniProtKB-KW"/>
</dbReference>
<dbReference type="CDD" id="cd00130">
    <property type="entry name" value="PAS"/>
    <property type="match status" value="2"/>
</dbReference>
<accession>A0A1Q9AIJ1</accession>
<dbReference type="Pfam" id="PF00015">
    <property type="entry name" value="MCPsignal"/>
    <property type="match status" value="1"/>
</dbReference>
<dbReference type="NCBIfam" id="TIGR00229">
    <property type="entry name" value="sensory_box"/>
    <property type="match status" value="2"/>
</dbReference>
<keyword evidence="5" id="KW-0175">Coiled coil</keyword>
<dbReference type="Pfam" id="PF08447">
    <property type="entry name" value="PAS_3"/>
    <property type="match status" value="2"/>
</dbReference>
<dbReference type="SUPFAM" id="SSF58104">
    <property type="entry name" value="Methyl-accepting chemotaxis protein (MCP) signaling domain"/>
    <property type="match status" value="1"/>
</dbReference>
<dbReference type="CDD" id="cd06225">
    <property type="entry name" value="HAMP"/>
    <property type="match status" value="1"/>
</dbReference>
<evidence type="ECO:0000256" key="2">
    <source>
        <dbReference type="ARBA" id="ARBA00022500"/>
    </source>
</evidence>
<evidence type="ECO:0000256" key="3">
    <source>
        <dbReference type="ARBA" id="ARBA00029447"/>
    </source>
</evidence>
<comment type="subcellular location">
    <subcellularLocation>
        <location evidence="1">Membrane</location>
    </subcellularLocation>
</comment>